<evidence type="ECO:0000256" key="1">
    <source>
        <dbReference type="PROSITE-ProRule" id="PRU00023"/>
    </source>
</evidence>
<feature type="repeat" description="ANK" evidence="1">
    <location>
        <begin position="136"/>
        <end position="168"/>
    </location>
</feature>
<dbReference type="Pfam" id="PF00023">
    <property type="entry name" value="Ank"/>
    <property type="match status" value="2"/>
</dbReference>
<dbReference type="PROSITE" id="PS50088">
    <property type="entry name" value="ANK_REPEAT"/>
    <property type="match status" value="4"/>
</dbReference>
<evidence type="ECO:0000313" key="2">
    <source>
        <dbReference type="Ensembl" id="ENSPEMP00000036568.1"/>
    </source>
</evidence>
<dbReference type="PANTHER" id="PTHR24147:SF74">
    <property type="entry name" value="RIKEN CDNA 4932414N04 GENE"/>
    <property type="match status" value="1"/>
</dbReference>
<dbReference type="Ensembl" id="ENSPEMT00000041883.1">
    <property type="protein sequence ID" value="ENSPEMP00000036568.1"/>
    <property type="gene ID" value="ENSPEMG00000030695.1"/>
</dbReference>
<dbReference type="AlphaFoldDB" id="A0A8C8W6M1"/>
<proteinExistence type="predicted"/>
<dbReference type="SUPFAM" id="SSF48403">
    <property type="entry name" value="Ankyrin repeat"/>
    <property type="match status" value="1"/>
</dbReference>
<sequence length="249" mass="27927">MEIFFPKKERTPLGFCDGLDKIFMGFGNEDERGCQPPKYHTSYAPYYPIHKAASMGDIDTVKIHKNPFCTHRTALHFACVYGHPEVVAFLVENSCEISPKDIKDATPLIKAAQCRQTECLDILLKYGADPDIIDCRGNTALHYAVYNGDVKTAAKLLEYRASIEAVNENKITPLLLALKQNKEKMAEFLINKGANTKTCDFLGSTLMYAVRCGSELIIKLLLQRGIDTFKQDAFGWTAKRYAVESKSKV</sequence>
<dbReference type="GeneTree" id="ENSGT00940000153661"/>
<accession>A0A8C8W6M1</accession>
<feature type="repeat" description="ANK" evidence="1">
    <location>
        <begin position="103"/>
        <end position="135"/>
    </location>
</feature>
<name>A0A8C8W6M1_PERMB</name>
<dbReference type="Gene3D" id="1.25.40.20">
    <property type="entry name" value="Ankyrin repeat-containing domain"/>
    <property type="match status" value="2"/>
</dbReference>
<reference evidence="2" key="2">
    <citation type="submission" date="2025-08" db="UniProtKB">
        <authorList>
            <consortium name="Ensembl"/>
        </authorList>
    </citation>
    <scope>IDENTIFICATION</scope>
</reference>
<dbReference type="InterPro" id="IPR050657">
    <property type="entry name" value="Ankyrin_repeat_domain"/>
</dbReference>
<reference evidence="2" key="3">
    <citation type="submission" date="2025-09" db="UniProtKB">
        <authorList>
            <consortium name="Ensembl"/>
        </authorList>
    </citation>
    <scope>IDENTIFICATION</scope>
</reference>
<dbReference type="Pfam" id="PF12796">
    <property type="entry name" value="Ank_2"/>
    <property type="match status" value="2"/>
</dbReference>
<dbReference type="SMART" id="SM00248">
    <property type="entry name" value="ANK"/>
    <property type="match status" value="5"/>
</dbReference>
<dbReference type="PROSITE" id="PS50297">
    <property type="entry name" value="ANK_REP_REGION"/>
    <property type="match status" value="4"/>
</dbReference>
<dbReference type="InterPro" id="IPR002110">
    <property type="entry name" value="Ankyrin_rpt"/>
</dbReference>
<organism evidence="2 3">
    <name type="scientific">Peromyscus maniculatus bairdii</name>
    <name type="common">Prairie deer mouse</name>
    <dbReference type="NCBI Taxonomy" id="230844"/>
    <lineage>
        <taxon>Eukaryota</taxon>
        <taxon>Metazoa</taxon>
        <taxon>Chordata</taxon>
        <taxon>Craniata</taxon>
        <taxon>Vertebrata</taxon>
        <taxon>Euteleostomi</taxon>
        <taxon>Mammalia</taxon>
        <taxon>Eutheria</taxon>
        <taxon>Euarchontoglires</taxon>
        <taxon>Glires</taxon>
        <taxon>Rodentia</taxon>
        <taxon>Myomorpha</taxon>
        <taxon>Muroidea</taxon>
        <taxon>Cricetidae</taxon>
        <taxon>Neotominae</taxon>
        <taxon>Peromyscus</taxon>
    </lineage>
</organism>
<evidence type="ECO:0000313" key="3">
    <source>
        <dbReference type="Proteomes" id="UP000694547"/>
    </source>
</evidence>
<protein>
    <submittedName>
        <fullName evidence="2">Uncharacterized protein</fullName>
    </submittedName>
</protein>
<dbReference type="Proteomes" id="UP000694547">
    <property type="component" value="Chromosome 4"/>
</dbReference>
<dbReference type="InterPro" id="IPR036770">
    <property type="entry name" value="Ankyrin_rpt-contain_sf"/>
</dbReference>
<dbReference type="PANTHER" id="PTHR24147">
    <property type="entry name" value="ANKYRIN REPEAT DOMAIN 36-RELATED"/>
    <property type="match status" value="1"/>
</dbReference>
<feature type="repeat" description="ANK" evidence="1">
    <location>
        <begin position="169"/>
        <end position="201"/>
    </location>
</feature>
<feature type="repeat" description="ANK" evidence="1">
    <location>
        <begin position="70"/>
        <end position="102"/>
    </location>
</feature>
<keyword evidence="3" id="KW-1185">Reference proteome</keyword>
<keyword evidence="1" id="KW-0040">ANK repeat</keyword>
<reference evidence="2 3" key="1">
    <citation type="submission" date="2018-10" db="EMBL/GenBank/DDBJ databases">
        <title>Improved assembly of the deer mouse Peromyscus maniculatus genome.</title>
        <authorList>
            <person name="Lassance J.-M."/>
            <person name="Hoekstra H.E."/>
        </authorList>
    </citation>
    <scope>NUCLEOTIDE SEQUENCE [LARGE SCALE GENOMIC DNA]</scope>
</reference>